<name>A0AAN9WYB4_PSOTE</name>
<gene>
    <name evidence="2" type="ORF">VNO78_28584</name>
</gene>
<feature type="compositionally biased region" description="Polar residues" evidence="1">
    <location>
        <begin position="1"/>
        <end position="13"/>
    </location>
</feature>
<comment type="caution">
    <text evidence="2">The sequence shown here is derived from an EMBL/GenBank/DDBJ whole genome shotgun (WGS) entry which is preliminary data.</text>
</comment>
<sequence length="109" mass="11998">MIIPRSSSLSLDPQTPRHDPHGDDEVLRGNGFRALYPPTHKLPNLESHSDNEVLRGAHPPRPKGLPSLCLDFEVYRKALRVAGRAPSSARGEIKSYASETLPSTSSFQL</sequence>
<feature type="region of interest" description="Disordered" evidence="1">
    <location>
        <begin position="1"/>
        <end position="65"/>
    </location>
</feature>
<evidence type="ECO:0000256" key="1">
    <source>
        <dbReference type="SAM" id="MobiDB-lite"/>
    </source>
</evidence>
<feature type="compositionally biased region" description="Polar residues" evidence="1">
    <location>
        <begin position="97"/>
        <end position="109"/>
    </location>
</feature>
<keyword evidence="3" id="KW-1185">Reference proteome</keyword>
<evidence type="ECO:0000313" key="2">
    <source>
        <dbReference type="EMBL" id="KAK7382920.1"/>
    </source>
</evidence>
<dbReference type="EMBL" id="JAYMYS010000008">
    <property type="protein sequence ID" value="KAK7382920.1"/>
    <property type="molecule type" value="Genomic_DNA"/>
</dbReference>
<proteinExistence type="predicted"/>
<protein>
    <submittedName>
        <fullName evidence="2">Uncharacterized protein</fullName>
    </submittedName>
</protein>
<accession>A0AAN9WYB4</accession>
<organism evidence="2 3">
    <name type="scientific">Psophocarpus tetragonolobus</name>
    <name type="common">Winged bean</name>
    <name type="synonym">Dolichos tetragonolobus</name>
    <dbReference type="NCBI Taxonomy" id="3891"/>
    <lineage>
        <taxon>Eukaryota</taxon>
        <taxon>Viridiplantae</taxon>
        <taxon>Streptophyta</taxon>
        <taxon>Embryophyta</taxon>
        <taxon>Tracheophyta</taxon>
        <taxon>Spermatophyta</taxon>
        <taxon>Magnoliopsida</taxon>
        <taxon>eudicotyledons</taxon>
        <taxon>Gunneridae</taxon>
        <taxon>Pentapetalae</taxon>
        <taxon>rosids</taxon>
        <taxon>fabids</taxon>
        <taxon>Fabales</taxon>
        <taxon>Fabaceae</taxon>
        <taxon>Papilionoideae</taxon>
        <taxon>50 kb inversion clade</taxon>
        <taxon>NPAAA clade</taxon>
        <taxon>indigoferoid/millettioid clade</taxon>
        <taxon>Phaseoleae</taxon>
        <taxon>Psophocarpus</taxon>
    </lineage>
</organism>
<feature type="region of interest" description="Disordered" evidence="1">
    <location>
        <begin position="83"/>
        <end position="109"/>
    </location>
</feature>
<dbReference type="AlphaFoldDB" id="A0AAN9WYB4"/>
<reference evidence="2 3" key="1">
    <citation type="submission" date="2024-01" db="EMBL/GenBank/DDBJ databases">
        <title>The genomes of 5 underutilized Papilionoideae crops provide insights into root nodulation and disease resistanc.</title>
        <authorList>
            <person name="Jiang F."/>
        </authorList>
    </citation>
    <scope>NUCLEOTIDE SEQUENCE [LARGE SCALE GENOMIC DNA]</scope>
    <source>
        <strain evidence="2">DUOXIRENSHENG_FW03</strain>
        <tissue evidence="2">Leaves</tissue>
    </source>
</reference>
<feature type="compositionally biased region" description="Basic and acidic residues" evidence="1">
    <location>
        <begin position="15"/>
        <end position="27"/>
    </location>
</feature>
<evidence type="ECO:0000313" key="3">
    <source>
        <dbReference type="Proteomes" id="UP001386955"/>
    </source>
</evidence>
<dbReference type="Proteomes" id="UP001386955">
    <property type="component" value="Unassembled WGS sequence"/>
</dbReference>